<evidence type="ECO:0000259" key="14">
    <source>
        <dbReference type="Pfam" id="PF20644"/>
    </source>
</evidence>
<dbReference type="InterPro" id="IPR033599">
    <property type="entry name" value="TAF1B/Rrn7"/>
</dbReference>
<keyword evidence="17" id="KW-1185">Reference proteome</keyword>
<keyword evidence="6" id="KW-0862">Zinc</keyword>
<evidence type="ECO:0000256" key="2">
    <source>
        <dbReference type="ARBA" id="ARBA00006899"/>
    </source>
</evidence>
<keyword evidence="10" id="KW-0539">Nucleus</keyword>
<dbReference type="GO" id="GO:0042790">
    <property type="term" value="P:nucleolar large rRNA transcription by RNA polymerase I"/>
    <property type="evidence" value="ECO:0007669"/>
    <property type="project" value="TreeGrafter"/>
</dbReference>
<evidence type="ECO:0000313" key="17">
    <source>
        <dbReference type="Proteomes" id="UP001230051"/>
    </source>
</evidence>
<feature type="domain" description="RRN7-type" evidence="13">
    <location>
        <begin position="32"/>
        <end position="63"/>
    </location>
</feature>
<dbReference type="Pfam" id="PF20645">
    <property type="entry name" value="Rrn7_cyclin_C"/>
    <property type="match status" value="1"/>
</dbReference>
<feature type="domain" description="Rrn7/TAF1B N-terminal cyclin" evidence="14">
    <location>
        <begin position="105"/>
        <end position="275"/>
    </location>
</feature>
<keyword evidence="4" id="KW-0479">Metal-binding</keyword>
<evidence type="ECO:0000259" key="15">
    <source>
        <dbReference type="Pfam" id="PF20645"/>
    </source>
</evidence>
<dbReference type="InterPro" id="IPR021752">
    <property type="entry name" value="TF_Rrn7_Zf"/>
</dbReference>
<dbReference type="Pfam" id="PF11781">
    <property type="entry name" value="Zn_ribbon_RRN7"/>
    <property type="match status" value="1"/>
</dbReference>
<evidence type="ECO:0000256" key="3">
    <source>
        <dbReference type="ARBA" id="ARBA00018994"/>
    </source>
</evidence>
<reference evidence="16" key="1">
    <citation type="submission" date="2022-02" db="EMBL/GenBank/DDBJ databases">
        <title>Atlantic sturgeon de novo genome assembly.</title>
        <authorList>
            <person name="Stock M."/>
            <person name="Klopp C."/>
            <person name="Guiguen Y."/>
            <person name="Cabau C."/>
            <person name="Parinello H."/>
            <person name="Santidrian Yebra-Pimentel E."/>
            <person name="Kuhl H."/>
            <person name="Dirks R.P."/>
            <person name="Guessner J."/>
            <person name="Wuertz S."/>
            <person name="Du K."/>
            <person name="Schartl M."/>
        </authorList>
    </citation>
    <scope>NUCLEOTIDE SEQUENCE</scope>
    <source>
        <strain evidence="16">STURGEONOMICS-FGT-2020</strain>
        <tissue evidence="16">Whole blood</tissue>
    </source>
</reference>
<evidence type="ECO:0000256" key="6">
    <source>
        <dbReference type="ARBA" id="ARBA00022833"/>
    </source>
</evidence>
<evidence type="ECO:0000256" key="11">
    <source>
        <dbReference type="ARBA" id="ARBA00032500"/>
    </source>
</evidence>
<evidence type="ECO:0000313" key="16">
    <source>
        <dbReference type="EMBL" id="KAK1170244.1"/>
    </source>
</evidence>
<feature type="compositionally biased region" description="Polar residues" evidence="12">
    <location>
        <begin position="189"/>
        <end position="209"/>
    </location>
</feature>
<dbReference type="InterPro" id="IPR048538">
    <property type="entry name" value="Rrn7_cyclin_C"/>
</dbReference>
<dbReference type="PANTHER" id="PTHR31576">
    <property type="entry name" value="TATA BOX-BINDING PROTEIN-ASSOCIATED FACTOR RNA POLYMERASE I SUBUNIT B"/>
    <property type="match status" value="1"/>
</dbReference>
<comment type="similarity">
    <text evidence="2">Belongs to the RRN7/TAF1B family.</text>
</comment>
<feature type="domain" description="Rrn7/TAF1B C-terminal cyclin" evidence="15">
    <location>
        <begin position="293"/>
        <end position="481"/>
    </location>
</feature>
<gene>
    <name evidence="16" type="primary">TAF1B</name>
    <name evidence="16" type="ORF">AOXY_G7048</name>
</gene>
<accession>A0AAD8G9H8</accession>
<dbReference type="GO" id="GO:0001164">
    <property type="term" value="F:RNA polymerase I core promoter sequence-specific DNA binding"/>
    <property type="evidence" value="ECO:0007669"/>
    <property type="project" value="InterPro"/>
</dbReference>
<dbReference type="EMBL" id="JAGXEW010000006">
    <property type="protein sequence ID" value="KAK1170244.1"/>
    <property type="molecule type" value="Genomic_DNA"/>
</dbReference>
<dbReference type="Proteomes" id="UP001230051">
    <property type="component" value="Unassembled WGS sequence"/>
</dbReference>
<evidence type="ECO:0000256" key="10">
    <source>
        <dbReference type="ARBA" id="ARBA00023242"/>
    </source>
</evidence>
<evidence type="ECO:0000256" key="8">
    <source>
        <dbReference type="ARBA" id="ARBA00023125"/>
    </source>
</evidence>
<sequence length="613" mass="71000">MFLRKTFKHTQSHSRYKVLLVFYLFTPPPQRDYREPCAQCSEVTWGITDEGKFYCRSCHNVIEKTKEVTTADSFTANARIFSISKGLRKKTKLEQGREWYLCEGFQFILKLQADAIQALGVCPQFKDEILCSFWRRYLQKSRQAYTKKPLEDMMRIRKASESSQSSDSQSLGGWSSSSESELDEGQSDKNSGPASTSRSRSPLSDDFTSVCSGSVDGRLHRPQRQRARMLLSMPMTLAFCSMSLLWLRESITLSELLRFAAEGHIPYINVYQSFPEELKLYGKDTHIFRVDSFPSCESIQQHIYKIAAFLDLPRFPEITENCVLHPNILCIKYLMEANLPDEIHSYIWRVVKRTGMGEEASLTFDPLAKPAIPINYDIKAASIIIVTLKLIFKLDDEFEWSLSNDAESVNRNKEGVEIFNFRKWYKTMKLALDKANEGVEEDVARYMWQCKKPIFYSSKTRSVVVKKKRMVVNLQQQFKKLTGSVPRTPQQPPSSFQFTWDEESQDKPCFHGHSLRAFLKKSAVYELLNTGYWHTALKQCRKEYCKGHLHLEEPHLPRSYIFILNLFSFMLKVDSALLHAEVHETERLLLKAKAPTTPSGKRRRRVLHLIPCL</sequence>
<protein>
    <recommendedName>
        <fullName evidence="3">TATA box-binding protein-associated factor RNA polymerase I subunit B</fullName>
    </recommendedName>
    <alternativeName>
        <fullName evidence="11">TATA box-binding protein-associated factor 1B</fullName>
    </alternativeName>
</protein>
<comment type="caution">
    <text evidence="16">The sequence shown here is derived from an EMBL/GenBank/DDBJ whole genome shotgun (WGS) entry which is preliminary data.</text>
</comment>
<organism evidence="16 17">
    <name type="scientific">Acipenser oxyrinchus oxyrinchus</name>
    <dbReference type="NCBI Taxonomy" id="40147"/>
    <lineage>
        <taxon>Eukaryota</taxon>
        <taxon>Metazoa</taxon>
        <taxon>Chordata</taxon>
        <taxon>Craniata</taxon>
        <taxon>Vertebrata</taxon>
        <taxon>Euteleostomi</taxon>
        <taxon>Actinopterygii</taxon>
        <taxon>Chondrostei</taxon>
        <taxon>Acipenseriformes</taxon>
        <taxon>Acipenseridae</taxon>
        <taxon>Acipenser</taxon>
    </lineage>
</organism>
<keyword evidence="7" id="KW-0805">Transcription regulation</keyword>
<dbReference type="PANTHER" id="PTHR31576:SF2">
    <property type="entry name" value="TATA BOX-BINDING PROTEIN-ASSOCIATED FACTOR RNA POLYMERASE I SUBUNIT B"/>
    <property type="match status" value="1"/>
</dbReference>
<dbReference type="GO" id="GO:0005668">
    <property type="term" value="C:RNA polymerase transcription factor SL1 complex"/>
    <property type="evidence" value="ECO:0007669"/>
    <property type="project" value="TreeGrafter"/>
</dbReference>
<evidence type="ECO:0000256" key="5">
    <source>
        <dbReference type="ARBA" id="ARBA00022771"/>
    </source>
</evidence>
<evidence type="ECO:0000256" key="12">
    <source>
        <dbReference type="SAM" id="MobiDB-lite"/>
    </source>
</evidence>
<evidence type="ECO:0000256" key="7">
    <source>
        <dbReference type="ARBA" id="ARBA00023015"/>
    </source>
</evidence>
<feature type="compositionally biased region" description="Low complexity" evidence="12">
    <location>
        <begin position="161"/>
        <end position="179"/>
    </location>
</feature>
<keyword evidence="5" id="KW-0863">Zinc-finger</keyword>
<dbReference type="InterPro" id="IPR048540">
    <property type="entry name" value="Rrn7_cyclin_N"/>
</dbReference>
<evidence type="ECO:0000256" key="4">
    <source>
        <dbReference type="ARBA" id="ARBA00022723"/>
    </source>
</evidence>
<dbReference type="GO" id="GO:0008270">
    <property type="term" value="F:zinc ion binding"/>
    <property type="evidence" value="ECO:0007669"/>
    <property type="project" value="UniProtKB-KW"/>
</dbReference>
<feature type="region of interest" description="Disordered" evidence="12">
    <location>
        <begin position="157"/>
        <end position="209"/>
    </location>
</feature>
<comment type="subcellular location">
    <subcellularLocation>
        <location evidence="1">Nucleus</location>
        <location evidence="1">Nucleolus</location>
    </subcellularLocation>
</comment>
<dbReference type="GO" id="GO:0070860">
    <property type="term" value="C:RNA polymerase I core factor complex"/>
    <property type="evidence" value="ECO:0007669"/>
    <property type="project" value="InterPro"/>
</dbReference>
<dbReference type="AlphaFoldDB" id="A0AAD8G9H8"/>
<name>A0AAD8G9H8_ACIOX</name>
<keyword evidence="9" id="KW-0804">Transcription</keyword>
<proteinExistence type="inferred from homology"/>
<evidence type="ECO:0000256" key="9">
    <source>
        <dbReference type="ARBA" id="ARBA00023163"/>
    </source>
</evidence>
<dbReference type="Pfam" id="PF20644">
    <property type="entry name" value="Rrn7_cyclin_N"/>
    <property type="match status" value="1"/>
</dbReference>
<keyword evidence="8" id="KW-0238">DNA-binding</keyword>
<evidence type="ECO:0000256" key="1">
    <source>
        <dbReference type="ARBA" id="ARBA00004604"/>
    </source>
</evidence>
<evidence type="ECO:0000259" key="13">
    <source>
        <dbReference type="Pfam" id="PF11781"/>
    </source>
</evidence>